<gene>
    <name evidence="2" type="primary">trbC</name>
    <name evidence="2" type="ORF">HLH17_06905</name>
</gene>
<dbReference type="RefSeq" id="WP_171540245.1">
    <property type="nucleotide sequence ID" value="NZ_JABERL010000018.1"/>
</dbReference>
<sequence>MMKKLTLCIAVLASMSIHANTNPLGKNAVDLKSTGYIDIERVKSENPVPQINIEEQRQNSETILKKFKAADSQSIPESTIKRLELGDIAVKPQVTPDAINTQNLKNQIGAIDLEQMAKKYNEALNKKELNHENPAEELTAGKAHLFISGSMPKETLKAMMNDAGRLGITVFLKGNMGEDPLKFAGTKAFLDTLNLKTPPELFIHPDAFKMFNIERVPALVVSASTVNDNLDEQGCAAPTDFDIIHGDLSLTANLTRIFENASSPDIKDIARQYMKKVNVTGN</sequence>
<evidence type="ECO:0000313" key="3">
    <source>
        <dbReference type="Proteomes" id="UP000569202"/>
    </source>
</evidence>
<evidence type="ECO:0000256" key="1">
    <source>
        <dbReference type="SAM" id="SignalP"/>
    </source>
</evidence>
<dbReference type="InterPro" id="IPR014113">
    <property type="entry name" value="T4SS_TrbC_subgr"/>
</dbReference>
<feature type="signal peptide" evidence="1">
    <location>
        <begin position="1"/>
        <end position="19"/>
    </location>
</feature>
<name>A0A7Y2REM7_9GAMM</name>
<dbReference type="InterPro" id="IPR019106">
    <property type="entry name" value="T4SS_TrbC"/>
</dbReference>
<accession>A0A7Y2REM7</accession>
<dbReference type="NCBIfam" id="TIGR02742">
    <property type="entry name" value="TrbC_Ftype"/>
    <property type="match status" value="1"/>
</dbReference>
<evidence type="ECO:0000313" key="2">
    <source>
        <dbReference type="EMBL" id="NNH77402.1"/>
    </source>
</evidence>
<feature type="chain" id="PRO_5031140188" evidence="1">
    <location>
        <begin position="20"/>
        <end position="282"/>
    </location>
</feature>
<reference evidence="2 3" key="1">
    <citation type="submission" date="2020-04" db="EMBL/GenBank/DDBJ databases">
        <title>Acinetobacter Taxon 24.</title>
        <authorList>
            <person name="Nemec A."/>
            <person name="Radolfova-Krizova L."/>
            <person name="Higgins P.G."/>
            <person name="Spanelova P."/>
        </authorList>
    </citation>
    <scope>NUCLEOTIDE SEQUENCE [LARGE SCALE GENOMIC DNA]</scope>
    <source>
        <strain evidence="2 3">ANC 5380</strain>
    </source>
</reference>
<dbReference type="Proteomes" id="UP000569202">
    <property type="component" value="Unassembled WGS sequence"/>
</dbReference>
<keyword evidence="1" id="KW-0732">Signal</keyword>
<dbReference type="Pfam" id="PF09673">
    <property type="entry name" value="TrbC_Ftype"/>
    <property type="match status" value="1"/>
</dbReference>
<organism evidence="2 3">
    <name type="scientific">Acinetobacter terrae</name>
    <dbReference type="NCBI Taxonomy" id="2731247"/>
    <lineage>
        <taxon>Bacteria</taxon>
        <taxon>Pseudomonadati</taxon>
        <taxon>Pseudomonadota</taxon>
        <taxon>Gammaproteobacteria</taxon>
        <taxon>Moraxellales</taxon>
        <taxon>Moraxellaceae</taxon>
        <taxon>Acinetobacter</taxon>
        <taxon>Acinetobacter Taxon 24</taxon>
    </lineage>
</organism>
<dbReference type="EMBL" id="JABERL010000018">
    <property type="protein sequence ID" value="NNH77402.1"/>
    <property type="molecule type" value="Genomic_DNA"/>
</dbReference>
<comment type="caution">
    <text evidence="2">The sequence shown here is derived from an EMBL/GenBank/DDBJ whole genome shotgun (WGS) entry which is preliminary data.</text>
</comment>
<dbReference type="AlphaFoldDB" id="A0A7Y2REM7"/>
<protein>
    <submittedName>
        <fullName evidence="2">Type-F conjugative transfer system pilin assembly protein TrbC</fullName>
    </submittedName>
</protein>
<proteinExistence type="predicted"/>